<dbReference type="AlphaFoldDB" id="A0A411DQP0"/>
<accession>A0A411DQP0</accession>
<name>A0A411DQP0_CHRID</name>
<proteinExistence type="predicted"/>
<evidence type="ECO:0000313" key="1">
    <source>
        <dbReference type="EMBL" id="QBA22701.1"/>
    </source>
</evidence>
<gene>
    <name evidence="1" type="ORF">EU348_16540</name>
</gene>
<reference evidence="1" key="1">
    <citation type="submission" date="2019-01" db="EMBL/GenBank/DDBJ databases">
        <title>Whole Genome Sequencing for Putative Detection of Antimicrobial Resistance and Potential Virulence Factors in Chryseobacterium indologenes isolated from Nile Tilapia in Tanzania.</title>
        <authorList>
            <person name="Mwega E."/>
            <person name="Mutoloki S."/>
            <person name="Mugimba K."/>
            <person name="Colquhoun D."/>
            <person name="Mdegela R."/>
            <person name="Evensen O."/>
            <person name="Wasteson Y."/>
        </authorList>
    </citation>
    <scope>NUCLEOTIDE SEQUENCE [LARGE SCALE GENOMIC DNA]</scope>
    <source>
        <strain evidence="1">StR 01</strain>
    </source>
</reference>
<dbReference type="EMBL" id="CP035532">
    <property type="protein sequence ID" value="QBA22701.1"/>
    <property type="molecule type" value="Genomic_DNA"/>
</dbReference>
<organism evidence="1">
    <name type="scientific">Chryseobacterium indologenes</name>
    <name type="common">Flavobacterium indologenes</name>
    <dbReference type="NCBI Taxonomy" id="253"/>
    <lineage>
        <taxon>Bacteria</taxon>
        <taxon>Pseudomonadati</taxon>
        <taxon>Bacteroidota</taxon>
        <taxon>Flavobacteriia</taxon>
        <taxon>Flavobacteriales</taxon>
        <taxon>Weeksellaceae</taxon>
        <taxon>Chryseobacterium group</taxon>
        <taxon>Chryseobacterium</taxon>
    </lineage>
</organism>
<sequence length="185" mass="21962">MMKPFLILLILSFHPFWTCKENSTQKKASSTSIKKENIIYTEISFDKQEFVLYQNVTQNESADFFSALYVTKIGKEPKTFCLTQTTEESFTDKIIINDNKIILRENYWDPNEKKRKNDRLKEYNFDFVEVNSSFPEKEINHTTNKDQRIMFNTADSLILDNSITYSSKDFGTIKFEKYNPEMIKY</sequence>
<protein>
    <submittedName>
        <fullName evidence="1">Uncharacterized protein</fullName>
    </submittedName>
</protein>